<dbReference type="GO" id="GO:0016491">
    <property type="term" value="F:oxidoreductase activity"/>
    <property type="evidence" value="ECO:0007669"/>
    <property type="project" value="InterPro"/>
</dbReference>
<dbReference type="InterPro" id="IPR036812">
    <property type="entry name" value="NAD(P)_OxRdtase_dom_sf"/>
</dbReference>
<protein>
    <recommendedName>
        <fullName evidence="1">NADP-dependent oxidoreductase domain-containing protein</fullName>
    </recommendedName>
</protein>
<dbReference type="PANTHER" id="PTHR42686">
    <property type="entry name" value="GH17980P-RELATED"/>
    <property type="match status" value="1"/>
</dbReference>
<evidence type="ECO:0000313" key="2">
    <source>
        <dbReference type="EMBL" id="KAJ7381281.1"/>
    </source>
</evidence>
<dbReference type="InterPro" id="IPR020471">
    <property type="entry name" value="AKR"/>
</dbReference>
<name>A0A9X0CZK0_9CNID</name>
<dbReference type="Gene3D" id="3.20.20.100">
    <property type="entry name" value="NADP-dependent oxidoreductase domain"/>
    <property type="match status" value="1"/>
</dbReference>
<reference evidence="2" key="1">
    <citation type="submission" date="2023-01" db="EMBL/GenBank/DDBJ databases">
        <title>Genome assembly of the deep-sea coral Lophelia pertusa.</title>
        <authorList>
            <person name="Herrera S."/>
            <person name="Cordes E."/>
        </authorList>
    </citation>
    <scope>NUCLEOTIDE SEQUENCE</scope>
    <source>
        <strain evidence="2">USNM1676648</strain>
        <tissue evidence="2">Polyp</tissue>
    </source>
</reference>
<dbReference type="OrthoDB" id="48988at2759"/>
<organism evidence="2 3">
    <name type="scientific">Desmophyllum pertusum</name>
    <dbReference type="NCBI Taxonomy" id="174260"/>
    <lineage>
        <taxon>Eukaryota</taxon>
        <taxon>Metazoa</taxon>
        <taxon>Cnidaria</taxon>
        <taxon>Anthozoa</taxon>
        <taxon>Hexacorallia</taxon>
        <taxon>Scleractinia</taxon>
        <taxon>Caryophylliina</taxon>
        <taxon>Caryophylliidae</taxon>
        <taxon>Desmophyllum</taxon>
    </lineage>
</organism>
<comment type="caution">
    <text evidence="2">The sequence shown here is derived from an EMBL/GenBank/DDBJ whole genome shotgun (WGS) entry which is preliminary data.</text>
</comment>
<keyword evidence="3" id="KW-1185">Reference proteome</keyword>
<evidence type="ECO:0000259" key="1">
    <source>
        <dbReference type="Pfam" id="PF00248"/>
    </source>
</evidence>
<dbReference type="PANTHER" id="PTHR42686:SF1">
    <property type="entry name" value="GH17980P-RELATED"/>
    <property type="match status" value="1"/>
</dbReference>
<proteinExistence type="predicted"/>
<dbReference type="InterPro" id="IPR023210">
    <property type="entry name" value="NADP_OxRdtase_dom"/>
</dbReference>
<dbReference type="GO" id="GO:0005829">
    <property type="term" value="C:cytosol"/>
    <property type="evidence" value="ECO:0007669"/>
    <property type="project" value="TreeGrafter"/>
</dbReference>
<feature type="domain" description="NADP-dependent oxidoreductase" evidence="1">
    <location>
        <begin position="35"/>
        <end position="91"/>
    </location>
</feature>
<sequence>MSNLPASYVEGFHYVESVQKMKYQPLGRTGMAVSKLSFGASSLGSVFRETNNLESIQVVHHAIKSGINYIDVAPWYGHGKAETVLGQSCVTHYVIFQRCQTVTSTGPAVCQLSLSLKNSSK</sequence>
<evidence type="ECO:0000313" key="3">
    <source>
        <dbReference type="Proteomes" id="UP001163046"/>
    </source>
</evidence>
<dbReference type="EMBL" id="MU826350">
    <property type="protein sequence ID" value="KAJ7381281.1"/>
    <property type="molecule type" value="Genomic_DNA"/>
</dbReference>
<dbReference type="Pfam" id="PF00248">
    <property type="entry name" value="Aldo_ket_red"/>
    <property type="match status" value="1"/>
</dbReference>
<dbReference type="SUPFAM" id="SSF51430">
    <property type="entry name" value="NAD(P)-linked oxidoreductase"/>
    <property type="match status" value="1"/>
</dbReference>
<dbReference type="AlphaFoldDB" id="A0A9X0CZK0"/>
<dbReference type="Proteomes" id="UP001163046">
    <property type="component" value="Unassembled WGS sequence"/>
</dbReference>
<gene>
    <name evidence="2" type="ORF">OS493_001399</name>
</gene>
<accession>A0A9X0CZK0</accession>